<dbReference type="SMART" id="SM00671">
    <property type="entry name" value="SEL1"/>
    <property type="match status" value="6"/>
</dbReference>
<keyword evidence="3" id="KW-1185">Reference proteome</keyword>
<dbReference type="EMBL" id="CP032509">
    <property type="protein sequence ID" value="AZN73948.1"/>
    <property type="molecule type" value="Genomic_DNA"/>
</dbReference>
<dbReference type="RefSeq" id="WP_126011823.1">
    <property type="nucleotide sequence ID" value="NZ_CP032509.1"/>
</dbReference>
<protein>
    <submittedName>
        <fullName evidence="2">Sel1 repeat family protein</fullName>
    </submittedName>
</protein>
<dbReference type="InterPro" id="IPR050767">
    <property type="entry name" value="Sel1_AlgK"/>
</dbReference>
<dbReference type="Pfam" id="PF08238">
    <property type="entry name" value="Sel1"/>
    <property type="match status" value="5"/>
</dbReference>
<evidence type="ECO:0000313" key="3">
    <source>
        <dbReference type="Proteomes" id="UP000268192"/>
    </source>
</evidence>
<dbReference type="SUPFAM" id="SSF81901">
    <property type="entry name" value="HCP-like"/>
    <property type="match status" value="1"/>
</dbReference>
<reference evidence="2 3" key="1">
    <citation type="submission" date="2018-09" db="EMBL/GenBank/DDBJ databases">
        <title>Marinorhizobium profundi gen. nov., sp. nov., isolated from a deep-sea sediment sample from the New Britain Trench and proposal of Marinorhizobiaceae fam. nov. in the order Rhizobiales of the class Alphaproteobacteria.</title>
        <authorList>
            <person name="Cao J."/>
        </authorList>
    </citation>
    <scope>NUCLEOTIDE SEQUENCE [LARGE SCALE GENOMIC DNA]</scope>
    <source>
        <strain evidence="2 3">WS11</strain>
    </source>
</reference>
<dbReference type="AlphaFoldDB" id="A0A3Q8XUL3"/>
<dbReference type="KEGG" id="abaw:D5400_19460"/>
<evidence type="ECO:0000313" key="2">
    <source>
        <dbReference type="EMBL" id="AZN73948.1"/>
    </source>
</evidence>
<organism evidence="2 3">
    <name type="scientific">Georhizobium profundi</name>
    <dbReference type="NCBI Taxonomy" id="2341112"/>
    <lineage>
        <taxon>Bacteria</taxon>
        <taxon>Pseudomonadati</taxon>
        <taxon>Pseudomonadota</taxon>
        <taxon>Alphaproteobacteria</taxon>
        <taxon>Hyphomicrobiales</taxon>
        <taxon>Rhizobiaceae</taxon>
        <taxon>Georhizobium</taxon>
    </lineage>
</organism>
<dbReference type="InterPro" id="IPR011990">
    <property type="entry name" value="TPR-like_helical_dom_sf"/>
</dbReference>
<dbReference type="Gene3D" id="1.25.40.10">
    <property type="entry name" value="Tetratricopeptide repeat domain"/>
    <property type="match status" value="2"/>
</dbReference>
<sequence length="383" mass="40969">MGHVGTPRIDRAERRGIAALVALSLVAALGLGQASAQDAEGAPPAEDTQAAPTTDRLLGNGETDIQPGEPGFLIERLAGEQRPIGLIGGAILPAPSVAALPADFMTDPTPAKAYAAFQRGYYLTAMDMALPLAGDGDAAAQTLVAELFSEGFAVPRDLEQAAFWYGQAAAGGDREAQFKYAMMLLAGRHTEADPERGRELMKQAADAGHPMASFNYGQLLVDQQRGQAGLIAAMPYFERSAAAGVADAQYALSQIYVNARDLDEAQRDTARDWLARAAASGFDTAQLDLAIWLIDGIGGDVDYEEGFRWMQIAANRGNVVAQNRLAHLYINAIGTRPNPVAAGRWYVLSRRAGYNDPVLDDFFRGLTDEEQRQAIEAANRFLG</sequence>
<accession>A0A3Q8XUL3</accession>
<evidence type="ECO:0000256" key="1">
    <source>
        <dbReference type="SAM" id="MobiDB-lite"/>
    </source>
</evidence>
<dbReference type="OrthoDB" id="9816559at2"/>
<dbReference type="InterPro" id="IPR006597">
    <property type="entry name" value="Sel1-like"/>
</dbReference>
<name>A0A3Q8XUL3_9HYPH</name>
<gene>
    <name evidence="2" type="ORF">D5400_19460</name>
</gene>
<dbReference type="PANTHER" id="PTHR11102:SF160">
    <property type="entry name" value="ERAD-ASSOCIATED E3 UBIQUITIN-PROTEIN LIGASE COMPONENT HRD3"/>
    <property type="match status" value="1"/>
</dbReference>
<dbReference type="PANTHER" id="PTHR11102">
    <property type="entry name" value="SEL-1-LIKE PROTEIN"/>
    <property type="match status" value="1"/>
</dbReference>
<feature type="region of interest" description="Disordered" evidence="1">
    <location>
        <begin position="36"/>
        <end position="65"/>
    </location>
</feature>
<dbReference type="Proteomes" id="UP000268192">
    <property type="component" value="Chromosome"/>
</dbReference>
<proteinExistence type="predicted"/>